<evidence type="ECO:0000256" key="4">
    <source>
        <dbReference type="PIRSR" id="PIRSR006241-50"/>
    </source>
</evidence>
<comment type="similarity">
    <text evidence="3">Belongs to the hyi family.</text>
</comment>
<dbReference type="SUPFAM" id="SSF51658">
    <property type="entry name" value="Xylose isomerase-like"/>
    <property type="match status" value="1"/>
</dbReference>
<dbReference type="InterPro" id="IPR036237">
    <property type="entry name" value="Xyl_isomerase-like_sf"/>
</dbReference>
<keyword evidence="2" id="KW-0119">Carbohydrate metabolism</keyword>
<sequence>MLFGDLPIPERFNAAARAGFANVESWWPWPDANPSDAEIDRFVTALRDSGVSLRALNFWAGDMAAGDRGVMDDVEQLSDFRENIAIVIGIARRTGCRTFNALYGKGRSGASETQRREVAVANYREAARAAASVGGTVVIEPLKYPDNGHYPVLTLDDADDLRSEIGEPNVELLVDTFHLSANGVDVPAAIAAHANHVGHVQIADFPGRGRPGTGDIDFVAIGTALRGIAYEGYVGAEFVAEGSIPTPGELAAALETAR</sequence>
<gene>
    <name evidence="6" type="primary">gip</name>
    <name evidence="6" type="ORF">GCM10010915_03410</name>
</gene>
<feature type="active site" description="Proton donor/acceptor" evidence="4">
    <location>
        <position position="237"/>
    </location>
</feature>
<name>A0A916Y2A8_9MICO</name>
<evidence type="ECO:0000256" key="3">
    <source>
        <dbReference type="PIRNR" id="PIRNR006241"/>
    </source>
</evidence>
<accession>A0A916Y2A8</accession>
<organism evidence="6 7">
    <name type="scientific">Microbacterium faecale</name>
    <dbReference type="NCBI Taxonomy" id="1804630"/>
    <lineage>
        <taxon>Bacteria</taxon>
        <taxon>Bacillati</taxon>
        <taxon>Actinomycetota</taxon>
        <taxon>Actinomycetes</taxon>
        <taxon>Micrococcales</taxon>
        <taxon>Microbacteriaceae</taxon>
        <taxon>Microbacterium</taxon>
    </lineage>
</organism>
<dbReference type="PIRSF" id="PIRSF006241">
    <property type="entry name" value="HyI"/>
    <property type="match status" value="1"/>
</dbReference>
<evidence type="ECO:0000256" key="1">
    <source>
        <dbReference type="ARBA" id="ARBA00023235"/>
    </source>
</evidence>
<evidence type="ECO:0000256" key="2">
    <source>
        <dbReference type="ARBA" id="ARBA00023277"/>
    </source>
</evidence>
<keyword evidence="1 3" id="KW-0413">Isomerase</keyword>
<feature type="active site" description="Proton donor/acceptor" evidence="4">
    <location>
        <position position="140"/>
    </location>
</feature>
<dbReference type="GO" id="GO:0046487">
    <property type="term" value="P:glyoxylate metabolic process"/>
    <property type="evidence" value="ECO:0007669"/>
    <property type="project" value="TreeGrafter"/>
</dbReference>
<reference evidence="6" key="1">
    <citation type="journal article" date="2014" name="Int. J. Syst. Evol. Microbiol.">
        <title>Complete genome sequence of Corynebacterium casei LMG S-19264T (=DSM 44701T), isolated from a smear-ripened cheese.</title>
        <authorList>
            <consortium name="US DOE Joint Genome Institute (JGI-PGF)"/>
            <person name="Walter F."/>
            <person name="Albersmeier A."/>
            <person name="Kalinowski J."/>
            <person name="Ruckert C."/>
        </authorList>
    </citation>
    <scope>NUCLEOTIDE SEQUENCE</scope>
    <source>
        <strain evidence="6">CGMCC 1.15152</strain>
    </source>
</reference>
<evidence type="ECO:0000259" key="5">
    <source>
        <dbReference type="Pfam" id="PF01261"/>
    </source>
</evidence>
<dbReference type="GO" id="GO:0008903">
    <property type="term" value="F:hydroxypyruvate isomerase activity"/>
    <property type="evidence" value="ECO:0007669"/>
    <property type="project" value="TreeGrafter"/>
</dbReference>
<dbReference type="InterPro" id="IPR013022">
    <property type="entry name" value="Xyl_isomerase-like_TIM-brl"/>
</dbReference>
<dbReference type="PANTHER" id="PTHR43489:SF6">
    <property type="entry name" value="HYDROXYPYRUVATE ISOMERASE-RELATED"/>
    <property type="match status" value="1"/>
</dbReference>
<reference evidence="6" key="2">
    <citation type="submission" date="2020-09" db="EMBL/GenBank/DDBJ databases">
        <authorList>
            <person name="Sun Q."/>
            <person name="Zhou Y."/>
        </authorList>
    </citation>
    <scope>NUCLEOTIDE SEQUENCE</scope>
    <source>
        <strain evidence="6">CGMCC 1.15152</strain>
    </source>
</reference>
<dbReference type="InterPro" id="IPR026040">
    <property type="entry name" value="HyI-like"/>
</dbReference>
<dbReference type="Proteomes" id="UP000633205">
    <property type="component" value="Unassembled WGS sequence"/>
</dbReference>
<dbReference type="Pfam" id="PF01261">
    <property type="entry name" value="AP_endonuc_2"/>
    <property type="match status" value="1"/>
</dbReference>
<dbReference type="Gene3D" id="3.20.20.150">
    <property type="entry name" value="Divalent-metal-dependent TIM barrel enzymes"/>
    <property type="match status" value="1"/>
</dbReference>
<evidence type="ECO:0000313" key="6">
    <source>
        <dbReference type="EMBL" id="GGD26710.1"/>
    </source>
</evidence>
<dbReference type="InterPro" id="IPR050417">
    <property type="entry name" value="Sugar_Epim/Isomerase"/>
</dbReference>
<dbReference type="PANTHER" id="PTHR43489">
    <property type="entry name" value="ISOMERASE"/>
    <property type="match status" value="1"/>
</dbReference>
<evidence type="ECO:0000313" key="7">
    <source>
        <dbReference type="Proteomes" id="UP000633205"/>
    </source>
</evidence>
<dbReference type="AlphaFoldDB" id="A0A916Y2A8"/>
<protein>
    <submittedName>
        <fullName evidence="6">Hydroxypyruvate isomerase</fullName>
    </submittedName>
</protein>
<comment type="caution">
    <text evidence="6">The sequence shown here is derived from an EMBL/GenBank/DDBJ whole genome shotgun (WGS) entry which is preliminary data.</text>
</comment>
<dbReference type="EMBL" id="BMHO01000001">
    <property type="protein sequence ID" value="GGD26710.1"/>
    <property type="molecule type" value="Genomic_DNA"/>
</dbReference>
<keyword evidence="7" id="KW-1185">Reference proteome</keyword>
<proteinExistence type="inferred from homology"/>
<feature type="domain" description="Xylose isomerase-like TIM barrel" evidence="5">
    <location>
        <begin position="12"/>
        <end position="253"/>
    </location>
</feature>